<keyword evidence="7" id="KW-1185">Reference proteome</keyword>
<keyword evidence="1" id="KW-0805">Transcription regulation</keyword>
<evidence type="ECO:0000256" key="3">
    <source>
        <dbReference type="ARBA" id="ARBA00023163"/>
    </source>
</evidence>
<feature type="region of interest" description="Disordered" evidence="4">
    <location>
        <begin position="356"/>
        <end position="383"/>
    </location>
</feature>
<dbReference type="InterPro" id="IPR018060">
    <property type="entry name" value="HTH_AraC"/>
</dbReference>
<dbReference type="InterPro" id="IPR032687">
    <property type="entry name" value="AraC-type_N"/>
</dbReference>
<dbReference type="Gene3D" id="1.10.10.60">
    <property type="entry name" value="Homeodomain-like"/>
    <property type="match status" value="1"/>
</dbReference>
<dbReference type="InterPro" id="IPR009057">
    <property type="entry name" value="Homeodomain-like_sf"/>
</dbReference>
<evidence type="ECO:0000313" key="6">
    <source>
        <dbReference type="EMBL" id="KAB1075378.1"/>
    </source>
</evidence>
<name>A0A6L3SRF2_9HYPH</name>
<dbReference type="GO" id="GO:0003700">
    <property type="term" value="F:DNA-binding transcription factor activity"/>
    <property type="evidence" value="ECO:0007669"/>
    <property type="project" value="InterPro"/>
</dbReference>
<keyword evidence="3" id="KW-0804">Transcription</keyword>
<organism evidence="6 7">
    <name type="scientific">Methylobacterium soli</name>
    <dbReference type="NCBI Taxonomy" id="553447"/>
    <lineage>
        <taxon>Bacteria</taxon>
        <taxon>Pseudomonadati</taxon>
        <taxon>Pseudomonadota</taxon>
        <taxon>Alphaproteobacteria</taxon>
        <taxon>Hyphomicrobiales</taxon>
        <taxon>Methylobacteriaceae</taxon>
        <taxon>Methylobacterium</taxon>
    </lineage>
</organism>
<dbReference type="Pfam" id="PF12625">
    <property type="entry name" value="Arabinose_bd"/>
    <property type="match status" value="1"/>
</dbReference>
<feature type="compositionally biased region" description="Polar residues" evidence="4">
    <location>
        <begin position="1"/>
        <end position="19"/>
    </location>
</feature>
<keyword evidence="2" id="KW-0238">DNA-binding</keyword>
<proteinExistence type="predicted"/>
<dbReference type="Proteomes" id="UP000474159">
    <property type="component" value="Unassembled WGS sequence"/>
</dbReference>
<evidence type="ECO:0000256" key="4">
    <source>
        <dbReference type="SAM" id="MobiDB-lite"/>
    </source>
</evidence>
<dbReference type="PANTHER" id="PTHR47894">
    <property type="entry name" value="HTH-TYPE TRANSCRIPTIONAL REGULATOR GADX"/>
    <property type="match status" value="1"/>
</dbReference>
<protein>
    <submittedName>
        <fullName evidence="6">AraC family transcriptional regulator</fullName>
    </submittedName>
</protein>
<reference evidence="6 7" key="1">
    <citation type="submission" date="2019-09" db="EMBL/GenBank/DDBJ databases">
        <title>YIM 48816 draft genome.</title>
        <authorList>
            <person name="Jiang L."/>
        </authorList>
    </citation>
    <scope>NUCLEOTIDE SEQUENCE [LARGE SCALE GENOMIC DNA]</scope>
    <source>
        <strain evidence="6 7">YIM 48816</strain>
    </source>
</reference>
<dbReference type="PANTHER" id="PTHR47894:SF4">
    <property type="entry name" value="HTH-TYPE TRANSCRIPTIONAL REGULATOR GADX"/>
    <property type="match status" value="1"/>
</dbReference>
<evidence type="ECO:0000313" key="7">
    <source>
        <dbReference type="Proteomes" id="UP000474159"/>
    </source>
</evidence>
<feature type="domain" description="HTH araC/xylS-type" evidence="5">
    <location>
        <begin position="261"/>
        <end position="359"/>
    </location>
</feature>
<evidence type="ECO:0000256" key="2">
    <source>
        <dbReference type="ARBA" id="ARBA00023125"/>
    </source>
</evidence>
<dbReference type="SUPFAM" id="SSF46689">
    <property type="entry name" value="Homeodomain-like"/>
    <property type="match status" value="1"/>
</dbReference>
<dbReference type="OrthoDB" id="9805730at2"/>
<dbReference type="EMBL" id="VZZK01000034">
    <property type="protein sequence ID" value="KAB1075378.1"/>
    <property type="molecule type" value="Genomic_DNA"/>
</dbReference>
<dbReference type="GO" id="GO:0005829">
    <property type="term" value="C:cytosol"/>
    <property type="evidence" value="ECO:0007669"/>
    <property type="project" value="TreeGrafter"/>
</dbReference>
<feature type="region of interest" description="Disordered" evidence="4">
    <location>
        <begin position="1"/>
        <end position="33"/>
    </location>
</feature>
<comment type="caution">
    <text evidence="6">The sequence shown here is derived from an EMBL/GenBank/DDBJ whole genome shotgun (WGS) entry which is preliminary data.</text>
</comment>
<gene>
    <name evidence="6" type="ORF">F6X53_24715</name>
</gene>
<dbReference type="GO" id="GO:0000976">
    <property type="term" value="F:transcription cis-regulatory region binding"/>
    <property type="evidence" value="ECO:0007669"/>
    <property type="project" value="TreeGrafter"/>
</dbReference>
<sequence>MSSAAGPQTEGRSGPSQAAGNLEVDGNPPSVGLTRPGVAQAVYTALVELGANPADLLAEAGLEPRLFDGGGTRIPYALLGRLIALAAERTNCPHLGLLIGQRATLASLGLLGLLMRHSHTIGDALRALEAHSGMRNWGAVVGLGVDSDVAVLSYAPYGPEAEGAALHSERALATTTSVLRVLCSSDGALLEVLLPRSAPRDTAPYGDFFRAPIRFDQEVAALVFPTQLLEQRIEGADPAVRRRTEDRIRGLEAKQSSSLTDELRQFLRAQVTRQRCKAERVARLRLVNLRTLRRRLRAEGTTFRQLAVEAQFQVAKQLLADTSMNMSQISAVLDFSEPAAFSHAFRRWSGMTPSAWRHENQPKYQGRQQARGPHPAQTRHMFQ</sequence>
<dbReference type="AlphaFoldDB" id="A0A6L3SRF2"/>
<accession>A0A6L3SRF2</accession>
<evidence type="ECO:0000256" key="1">
    <source>
        <dbReference type="ARBA" id="ARBA00023015"/>
    </source>
</evidence>
<dbReference type="Pfam" id="PF12833">
    <property type="entry name" value="HTH_18"/>
    <property type="match status" value="1"/>
</dbReference>
<dbReference type="PROSITE" id="PS01124">
    <property type="entry name" value="HTH_ARAC_FAMILY_2"/>
    <property type="match status" value="1"/>
</dbReference>
<evidence type="ECO:0000259" key="5">
    <source>
        <dbReference type="PROSITE" id="PS01124"/>
    </source>
</evidence>
<dbReference type="SMART" id="SM00342">
    <property type="entry name" value="HTH_ARAC"/>
    <property type="match status" value="1"/>
</dbReference>